<dbReference type="Pfam" id="PF13575">
    <property type="entry name" value="DUF4135"/>
    <property type="match status" value="1"/>
</dbReference>
<feature type="domain" description="Lantibiotic biosynthesis protein dehydration" evidence="1">
    <location>
        <begin position="228"/>
        <end position="620"/>
    </location>
</feature>
<keyword evidence="3" id="KW-1185">Reference proteome</keyword>
<accession>A0ABR9UYT0</accession>
<dbReference type="InterPro" id="IPR017146">
    <property type="entry name" value="Lanti_2_LanM"/>
</dbReference>
<proteinExistence type="predicted"/>
<evidence type="ECO:0000259" key="1">
    <source>
        <dbReference type="Pfam" id="PF13575"/>
    </source>
</evidence>
<dbReference type="EMBL" id="JADEWN010000079">
    <property type="protein sequence ID" value="MBE9193153.1"/>
    <property type="molecule type" value="Genomic_DNA"/>
</dbReference>
<dbReference type="InterPro" id="IPR012341">
    <property type="entry name" value="6hp_glycosidase-like_sf"/>
</dbReference>
<evidence type="ECO:0000313" key="3">
    <source>
        <dbReference type="Proteomes" id="UP000651156"/>
    </source>
</evidence>
<gene>
    <name evidence="2" type="ORF">IQ230_22940</name>
</gene>
<dbReference type="InterPro" id="IPR007822">
    <property type="entry name" value="LANC-like"/>
</dbReference>
<dbReference type="PIRSF" id="PIRSF037228">
    <property type="entry name" value="Lant_mod_RumM"/>
    <property type="match status" value="1"/>
</dbReference>
<protein>
    <submittedName>
        <fullName evidence="2">Type 2 lantipeptide synthetase LanM family protein</fullName>
    </submittedName>
</protein>
<dbReference type="Proteomes" id="UP000651156">
    <property type="component" value="Unassembled WGS sequence"/>
</dbReference>
<name>A0ABR9UYT0_9CHRO</name>
<dbReference type="CDD" id="cd04792">
    <property type="entry name" value="LanM-like"/>
    <property type="match status" value="1"/>
</dbReference>
<dbReference type="SUPFAM" id="SSF158745">
    <property type="entry name" value="LanC-like"/>
    <property type="match status" value="1"/>
</dbReference>
<dbReference type="Pfam" id="PF05147">
    <property type="entry name" value="LANC_like"/>
    <property type="match status" value="1"/>
</dbReference>
<evidence type="ECO:0000313" key="2">
    <source>
        <dbReference type="EMBL" id="MBE9193153.1"/>
    </source>
</evidence>
<dbReference type="SMART" id="SM01260">
    <property type="entry name" value="LANC_like"/>
    <property type="match status" value="1"/>
</dbReference>
<dbReference type="NCBIfam" id="TIGR03897">
    <property type="entry name" value="lanti_2_LanM"/>
    <property type="match status" value="1"/>
</dbReference>
<dbReference type="InterPro" id="IPR025410">
    <property type="entry name" value="Lant_dehyd"/>
</dbReference>
<dbReference type="RefSeq" id="WP_193934546.1">
    <property type="nucleotide sequence ID" value="NZ_CAWPMZ010000127.1"/>
</dbReference>
<organism evidence="2 3">
    <name type="scientific">Gloeocapsopsis crepidinum LEGE 06123</name>
    <dbReference type="NCBI Taxonomy" id="588587"/>
    <lineage>
        <taxon>Bacteria</taxon>
        <taxon>Bacillati</taxon>
        <taxon>Cyanobacteriota</taxon>
        <taxon>Cyanophyceae</taxon>
        <taxon>Oscillatoriophycideae</taxon>
        <taxon>Chroococcales</taxon>
        <taxon>Chroococcaceae</taxon>
        <taxon>Gloeocapsopsis</taxon>
    </lineage>
</organism>
<dbReference type="Gene3D" id="1.50.10.10">
    <property type="match status" value="1"/>
</dbReference>
<comment type="caution">
    <text evidence="2">The sequence shown here is derived from an EMBL/GenBank/DDBJ whole genome shotgun (WGS) entry which is preliminary data.</text>
</comment>
<sequence>MIESAFTTIITNARSLSECCNFGERTQANQYLENWCQVVAQGDWETFRKRLQWDGIEIDIARSSPSSVAVAEKETLPDWATTLKDIIATASQWQSKLGQPQLLIANDTLPLSIHSENPLPFEDLLLPLIHVARQKLLAHLNVDLCDRNLLLEVLLPEAYLKLERSLLISLANFCDKTLEKEFYHFRPFGYRLLSFTEIKTELEPKTTYYQAFVKSLLQDGLLTFFQKYPVLGKLIATRIDFWVESTAEFLQRLKTDIPEIQQMFQPEQKSEKNLVAYPLGKVTEIKANLSDPHQRGRCVIGLTFKSGLKLIYKPKNLGLDLAYQQLLEWFNQQNAPLAFKTLKVLNRSNYGWVEYVEQSPVEDELAAQRFYQRSGMLLCLFYVLNTTDCHYENLIACGEHLVLIDMETLIHHDARDMEESLEKQLQTSADHLLNESVLRSGLLPRWGFNKNEPAPYDISGLGSIDADAALSDRVLVWKLINTDNMHRAYETVSLPPEKNVPMLNGIPLSPNQYLDEIVAGFRQMYRFLIQHRKALLAENSPLASFSGQQVRFVFRATKAYAVILQSLLEPEYLQNGCDRSIELDILSRVFLTCQNQPSAWSILSSELQAMEQSDIPYFAAKSDSDALTVGLEQPLSGYFKAPCYAQVISRLLELDETDLIRQVAIIRGSFYARAARLLHLEESKIAKTAEEQRSDIATVFEQPGVVPSTHLTSHPFLTAAYDIAAKICSHAIEDTSGNISWIGLSYVPTAERFQLQVINEGFYDGKCGVALFLTALDSLNGSSKFRHWALGALQSTRQILQIANREPTQKRIQRIGIGGASGLGSVIYSLTKISQFLKEDFLLEDALNAANLITAELISTDKQLDVAAGVSGAILGLLALYDQTANSAVLSKAIACGQHLLSAQVNLLGSPKAWKLTEARPLPGFLHSASGIAYALLRLYSVTDDRAYLEAIYEGIADDSLLIDRSSGCHDCAGMLLARLGIGSILKTEAIHQDGEAALQAIQKHPLHAVDHLCGGNFSRIETLLVAAQTLARPQLRKVAQDQATWVVSRAAAGAYQLFANLPNDVFDPSFFHGTAGIGYGLLRLVNPAAVPSVLLWE</sequence>
<reference evidence="2 3" key="1">
    <citation type="submission" date="2020-10" db="EMBL/GenBank/DDBJ databases">
        <authorList>
            <person name="Castelo-Branco R."/>
            <person name="Eusebio N."/>
            <person name="Adriana R."/>
            <person name="Vieira A."/>
            <person name="Brugerolle De Fraissinette N."/>
            <person name="Rezende De Castro R."/>
            <person name="Schneider M.P."/>
            <person name="Vasconcelos V."/>
            <person name="Leao P.N."/>
        </authorList>
    </citation>
    <scope>NUCLEOTIDE SEQUENCE [LARGE SCALE GENOMIC DNA]</scope>
    <source>
        <strain evidence="2 3">LEGE 06123</strain>
    </source>
</reference>